<reference evidence="1 2" key="1">
    <citation type="submission" date="2019-08" db="EMBL/GenBank/DDBJ databases">
        <title>Complete genome sequence of Candidatus Uab amorphum.</title>
        <authorList>
            <person name="Shiratori T."/>
            <person name="Suzuki S."/>
            <person name="Kakizawa Y."/>
            <person name="Ishida K."/>
        </authorList>
    </citation>
    <scope>NUCLEOTIDE SEQUENCE [LARGE SCALE GENOMIC DNA]</scope>
    <source>
        <strain evidence="1 2">SRT547</strain>
    </source>
</reference>
<evidence type="ECO:0000313" key="2">
    <source>
        <dbReference type="Proteomes" id="UP000326354"/>
    </source>
</evidence>
<dbReference type="KEGG" id="uam:UABAM_04066"/>
<gene>
    <name evidence="1" type="ORF">UABAM_04066</name>
</gene>
<protein>
    <submittedName>
        <fullName evidence="1">Uncharacterized protein</fullName>
    </submittedName>
</protein>
<dbReference type="RefSeq" id="WP_151969781.1">
    <property type="nucleotide sequence ID" value="NZ_AP019860.1"/>
</dbReference>
<evidence type="ECO:0000313" key="1">
    <source>
        <dbReference type="EMBL" id="BBM85691.1"/>
    </source>
</evidence>
<organism evidence="1 2">
    <name type="scientific">Uabimicrobium amorphum</name>
    <dbReference type="NCBI Taxonomy" id="2596890"/>
    <lineage>
        <taxon>Bacteria</taxon>
        <taxon>Pseudomonadati</taxon>
        <taxon>Planctomycetota</taxon>
        <taxon>Candidatus Uabimicrobiia</taxon>
        <taxon>Candidatus Uabimicrobiales</taxon>
        <taxon>Candidatus Uabimicrobiaceae</taxon>
        <taxon>Candidatus Uabimicrobium</taxon>
    </lineage>
</organism>
<dbReference type="EMBL" id="AP019860">
    <property type="protein sequence ID" value="BBM85691.1"/>
    <property type="molecule type" value="Genomic_DNA"/>
</dbReference>
<keyword evidence="2" id="KW-1185">Reference proteome</keyword>
<dbReference type="Proteomes" id="UP000326354">
    <property type="component" value="Chromosome"/>
</dbReference>
<accession>A0A5S9IQP1</accession>
<sequence length="108" mass="12615">MYKLSIEADSLKEMLQEFSDTFEEMGCVVLKVGEEVPEELDKMLQLKDILLVRKGESLSPETVNAVIEEDPEEVYRTIIENQDSRERIIELLEAEGYQIKKENEQQDY</sequence>
<name>A0A5S9IQP1_UABAM</name>
<proteinExistence type="predicted"/>
<dbReference type="AlphaFoldDB" id="A0A5S9IQP1"/>